<protein>
    <recommendedName>
        <fullName evidence="2">Anti-sigma factor antagonist</fullName>
    </recommendedName>
</protein>
<reference evidence="4 5" key="1">
    <citation type="submission" date="2019-09" db="EMBL/GenBank/DDBJ databases">
        <authorList>
            <person name="Liu P."/>
        </authorList>
    </citation>
    <scope>NUCLEOTIDE SEQUENCE [LARGE SCALE GENOMIC DNA]</scope>
    <source>
        <strain evidence="4 5">TRM68085</strain>
    </source>
</reference>
<dbReference type="InterPro" id="IPR003658">
    <property type="entry name" value="Anti-sigma_ant"/>
</dbReference>
<comment type="similarity">
    <text evidence="1 2">Belongs to the anti-sigma-factor antagonist family.</text>
</comment>
<dbReference type="PANTHER" id="PTHR33495:SF2">
    <property type="entry name" value="ANTI-SIGMA FACTOR ANTAGONIST TM_1081-RELATED"/>
    <property type="match status" value="1"/>
</dbReference>
<dbReference type="Pfam" id="PF01740">
    <property type="entry name" value="STAS"/>
    <property type="match status" value="1"/>
</dbReference>
<keyword evidence="5" id="KW-1185">Reference proteome</keyword>
<evidence type="ECO:0000259" key="3">
    <source>
        <dbReference type="PROSITE" id="PS50801"/>
    </source>
</evidence>
<organism evidence="4 5">
    <name type="scientific">Streptomyces arboris</name>
    <dbReference type="NCBI Taxonomy" id="2600619"/>
    <lineage>
        <taxon>Bacteria</taxon>
        <taxon>Bacillati</taxon>
        <taxon>Actinomycetota</taxon>
        <taxon>Actinomycetes</taxon>
        <taxon>Kitasatosporales</taxon>
        <taxon>Streptomycetaceae</taxon>
        <taxon>Streptomyces</taxon>
    </lineage>
</organism>
<dbReference type="GO" id="GO:0043856">
    <property type="term" value="F:anti-sigma factor antagonist activity"/>
    <property type="evidence" value="ECO:0007669"/>
    <property type="project" value="InterPro"/>
</dbReference>
<dbReference type="SUPFAM" id="SSF52091">
    <property type="entry name" value="SpoIIaa-like"/>
    <property type="match status" value="1"/>
</dbReference>
<evidence type="ECO:0000256" key="2">
    <source>
        <dbReference type="RuleBase" id="RU003749"/>
    </source>
</evidence>
<dbReference type="AlphaFoldDB" id="A0A5N5ECB7"/>
<sequence length="106" mass="11197">MRTSTTVRGITVLSPTGALDHNSAAALESAITATGRLPCAVVDFSHVTFTDSTGINALLRANRSLQAAGGWLRLSSLPDHPLRTLEIVGVDQVIDIYPTLEAALRT</sequence>
<dbReference type="CDD" id="cd07043">
    <property type="entry name" value="STAS_anti-anti-sigma_factors"/>
    <property type="match status" value="1"/>
</dbReference>
<dbReference type="EMBL" id="VYUA01000066">
    <property type="protein sequence ID" value="KAB2587967.1"/>
    <property type="molecule type" value="Genomic_DNA"/>
</dbReference>
<dbReference type="Proteomes" id="UP000326907">
    <property type="component" value="Unassembled WGS sequence"/>
</dbReference>
<dbReference type="InterPro" id="IPR002645">
    <property type="entry name" value="STAS_dom"/>
</dbReference>
<feature type="domain" description="STAS" evidence="3">
    <location>
        <begin position="1"/>
        <end position="106"/>
    </location>
</feature>
<evidence type="ECO:0000256" key="1">
    <source>
        <dbReference type="ARBA" id="ARBA00009013"/>
    </source>
</evidence>
<comment type="caution">
    <text evidence="4">The sequence shown here is derived from an EMBL/GenBank/DDBJ whole genome shotgun (WGS) entry which is preliminary data.</text>
</comment>
<dbReference type="PROSITE" id="PS50801">
    <property type="entry name" value="STAS"/>
    <property type="match status" value="1"/>
</dbReference>
<proteinExistence type="inferred from homology"/>
<evidence type="ECO:0000313" key="4">
    <source>
        <dbReference type="EMBL" id="KAB2587967.1"/>
    </source>
</evidence>
<accession>A0A5N5ECB7</accession>
<dbReference type="Gene3D" id="3.30.750.24">
    <property type="entry name" value="STAS domain"/>
    <property type="match status" value="1"/>
</dbReference>
<dbReference type="InterPro" id="IPR036513">
    <property type="entry name" value="STAS_dom_sf"/>
</dbReference>
<name>A0A5N5ECB7_9ACTN</name>
<dbReference type="PANTHER" id="PTHR33495">
    <property type="entry name" value="ANTI-SIGMA FACTOR ANTAGONIST TM_1081-RELATED-RELATED"/>
    <property type="match status" value="1"/>
</dbReference>
<evidence type="ECO:0000313" key="5">
    <source>
        <dbReference type="Proteomes" id="UP000326907"/>
    </source>
</evidence>
<gene>
    <name evidence="4" type="ORF">F5983_35085</name>
</gene>
<dbReference type="NCBIfam" id="TIGR00377">
    <property type="entry name" value="ant_ant_sig"/>
    <property type="match status" value="1"/>
</dbReference>